<sequence length="386" mass="42911">MVSMRRKKIASWRGATAATSPFLSSSWSWGRAWPSSCSSGSRIVPSSCKPTHNNNNKKKTKTKRARSGVGDAVVVPAWATPRRSSSMYRGVSRQRHRASGKYEAHLWDGKCRSTAQSKKGKQVYLGTFDTQEAAARAYDLAALKYWGGSDSEWDGLLNFPVDTYRTELQRMHRLTREEYRARLKRESSGFTRGASKYRGVTRHHSHGRCRWEARIGHPSVKKYLYLGTYETQEEAARAYDVAAIQLRGLGAVTNFDVDCYVGSHQQPPPPLCKVDPADPEPAAPPLLLQPKIEPEDEPVLLRDDVERVVAEVLQALGMDPADFDSRYPPHQGWWPSAGDDVRDLPADVVFEDDIGSVVFDAPGDSQADDVSCAAATISSLASARWR</sequence>
<protein>
    <submittedName>
        <fullName evidence="1">Uncharacterized protein</fullName>
    </submittedName>
</protein>
<organism evidence="1 2">
    <name type="scientific">Avena sativa</name>
    <name type="common">Oat</name>
    <dbReference type="NCBI Taxonomy" id="4498"/>
    <lineage>
        <taxon>Eukaryota</taxon>
        <taxon>Viridiplantae</taxon>
        <taxon>Streptophyta</taxon>
        <taxon>Embryophyta</taxon>
        <taxon>Tracheophyta</taxon>
        <taxon>Spermatophyta</taxon>
        <taxon>Magnoliopsida</taxon>
        <taxon>Liliopsida</taxon>
        <taxon>Poales</taxon>
        <taxon>Poaceae</taxon>
        <taxon>BOP clade</taxon>
        <taxon>Pooideae</taxon>
        <taxon>Poodae</taxon>
        <taxon>Poeae</taxon>
        <taxon>Poeae Chloroplast Group 1 (Aveneae type)</taxon>
        <taxon>Aveninae</taxon>
        <taxon>Avena</taxon>
    </lineage>
</organism>
<reference evidence="1" key="1">
    <citation type="submission" date="2021-05" db="EMBL/GenBank/DDBJ databases">
        <authorList>
            <person name="Scholz U."/>
            <person name="Mascher M."/>
            <person name="Fiebig A."/>
        </authorList>
    </citation>
    <scope>NUCLEOTIDE SEQUENCE [LARGE SCALE GENOMIC DNA]</scope>
</reference>
<dbReference type="EnsemblPlants" id="AVESA.00010b.r2.5AG0815050.1">
    <property type="protein sequence ID" value="AVESA.00010b.r2.5AG0815050.1.CDS"/>
    <property type="gene ID" value="AVESA.00010b.r2.5AG0815050"/>
</dbReference>
<evidence type="ECO:0000313" key="1">
    <source>
        <dbReference type="EnsemblPlants" id="AVESA.00010b.r2.5AG0815050.1.CDS"/>
    </source>
</evidence>
<name>A0ACD5XRB8_AVESA</name>
<dbReference type="Proteomes" id="UP001732700">
    <property type="component" value="Chromosome 5A"/>
</dbReference>
<reference evidence="1" key="2">
    <citation type="submission" date="2025-09" db="UniProtKB">
        <authorList>
            <consortium name="EnsemblPlants"/>
        </authorList>
    </citation>
    <scope>IDENTIFICATION</scope>
</reference>
<keyword evidence="2" id="KW-1185">Reference proteome</keyword>
<evidence type="ECO:0000313" key="2">
    <source>
        <dbReference type="Proteomes" id="UP001732700"/>
    </source>
</evidence>
<accession>A0ACD5XRB8</accession>
<proteinExistence type="predicted"/>